<evidence type="ECO:0000256" key="1">
    <source>
        <dbReference type="ARBA" id="ARBA00023002"/>
    </source>
</evidence>
<dbReference type="InterPro" id="IPR036291">
    <property type="entry name" value="NAD(P)-bd_dom_sf"/>
</dbReference>
<protein>
    <submittedName>
        <fullName evidence="4">Lysine 6-dehydrogenase</fullName>
    </submittedName>
</protein>
<dbReference type="PANTHER" id="PTHR11133:SF22">
    <property type="entry name" value="ALPHA-AMINOADIPIC SEMIALDEHYDE SYNTHASE, MITOCHONDRIAL"/>
    <property type="match status" value="1"/>
</dbReference>
<dbReference type="InterPro" id="IPR032095">
    <property type="entry name" value="Sacchrp_dh-like_C"/>
</dbReference>
<accession>A0A250KV68</accession>
<dbReference type="EMBL" id="AP017928">
    <property type="protein sequence ID" value="BBA35414.1"/>
    <property type="molecule type" value="Genomic_DNA"/>
</dbReference>
<reference evidence="4 5" key="1">
    <citation type="submission" date="2016-12" db="EMBL/GenBank/DDBJ databases">
        <title>Genome sequencing of Methylocaldum marinum.</title>
        <authorList>
            <person name="Takeuchi M."/>
            <person name="Kamagata Y."/>
            <person name="Hiraoka S."/>
            <person name="Oshima K."/>
            <person name="Hattori M."/>
            <person name="Iwasaki W."/>
        </authorList>
    </citation>
    <scope>NUCLEOTIDE SEQUENCE [LARGE SCALE GENOMIC DNA]</scope>
    <source>
        <strain evidence="4 5">S8</strain>
    </source>
</reference>
<organism evidence="4 5">
    <name type="scientific">Methylocaldum marinum</name>
    <dbReference type="NCBI Taxonomy" id="1432792"/>
    <lineage>
        <taxon>Bacteria</taxon>
        <taxon>Pseudomonadati</taxon>
        <taxon>Pseudomonadota</taxon>
        <taxon>Gammaproteobacteria</taxon>
        <taxon>Methylococcales</taxon>
        <taxon>Methylococcaceae</taxon>
        <taxon>Methylocaldum</taxon>
    </lineage>
</organism>
<evidence type="ECO:0000313" key="5">
    <source>
        <dbReference type="Proteomes" id="UP000266313"/>
    </source>
</evidence>
<dbReference type="InterPro" id="IPR051168">
    <property type="entry name" value="AASS"/>
</dbReference>
<evidence type="ECO:0000259" key="2">
    <source>
        <dbReference type="Pfam" id="PF03435"/>
    </source>
</evidence>
<dbReference type="GO" id="GO:0016491">
    <property type="term" value="F:oxidoreductase activity"/>
    <property type="evidence" value="ECO:0007669"/>
    <property type="project" value="UniProtKB-KW"/>
</dbReference>
<dbReference type="Gene3D" id="3.40.50.720">
    <property type="entry name" value="NAD(P)-binding Rossmann-like Domain"/>
    <property type="match status" value="1"/>
</dbReference>
<keyword evidence="5" id="KW-1185">Reference proteome</keyword>
<feature type="domain" description="Saccharopine dehydrogenase-like C-terminal" evidence="3">
    <location>
        <begin position="127"/>
        <end position="347"/>
    </location>
</feature>
<feature type="domain" description="Saccharopine dehydrogenase NADP binding" evidence="2">
    <location>
        <begin position="4"/>
        <end position="106"/>
    </location>
</feature>
<keyword evidence="1" id="KW-0560">Oxidoreductase</keyword>
<dbReference type="AlphaFoldDB" id="A0A250KV68"/>
<name>A0A250KV68_9GAMM</name>
<gene>
    <name evidence="4" type="ORF">sS8_3477</name>
</gene>
<proteinExistence type="predicted"/>
<sequence length="362" mass="40702">MRHVFVLGAGTIGSLIAGLLSRSGDYTVYLIDHDESALKRATEDIDRQNLTPLTVDAIQGSALRHCLSDHPCRAVISALPYYCNPLVAEYARESGLHYFDLTEDVSVTRHIQNLSRGAETAFVPQCGLAPGFINIVANELMEHFEELDTVKLRVGALPVHPSNVLKYSLTWSTDGLINEYGNFCYGLEDGHEVVLMPLEGYETIEIDGLLYEAFNTSGGLGTLADTYSGKVRTLNYKTLRYPGHCEKVHFLMRDLKLNKDRDTLKRILENAIPKTVQDVVLIYVSVSGKQRGELYEENYFKKIYPQTLYGKLWSAIQVTTASAVCAVVDQVLDRTALYQGFVTQESFRLEAFLENRFGQYYR</sequence>
<dbReference type="Gene3D" id="3.30.360.10">
    <property type="entry name" value="Dihydrodipicolinate Reductase, domain 2"/>
    <property type="match status" value="1"/>
</dbReference>
<dbReference type="SUPFAM" id="SSF55347">
    <property type="entry name" value="Glyceraldehyde-3-phosphate dehydrogenase-like, C-terminal domain"/>
    <property type="match status" value="1"/>
</dbReference>
<dbReference type="PANTHER" id="PTHR11133">
    <property type="entry name" value="SACCHAROPINE DEHYDROGENASE"/>
    <property type="match status" value="1"/>
</dbReference>
<dbReference type="KEGG" id="mmai:sS8_3477"/>
<dbReference type="OrthoDB" id="9769367at2"/>
<dbReference type="RefSeq" id="WP_119630668.1">
    <property type="nucleotide sequence ID" value="NZ_AP017928.1"/>
</dbReference>
<evidence type="ECO:0000313" key="4">
    <source>
        <dbReference type="EMBL" id="BBA35414.1"/>
    </source>
</evidence>
<dbReference type="Pfam" id="PF16653">
    <property type="entry name" value="Sacchrp_dh_C"/>
    <property type="match status" value="1"/>
</dbReference>
<dbReference type="Proteomes" id="UP000266313">
    <property type="component" value="Chromosome"/>
</dbReference>
<dbReference type="InterPro" id="IPR005097">
    <property type="entry name" value="Sacchrp_dh_NADP-bd"/>
</dbReference>
<evidence type="ECO:0000259" key="3">
    <source>
        <dbReference type="Pfam" id="PF16653"/>
    </source>
</evidence>
<dbReference type="SUPFAM" id="SSF51735">
    <property type="entry name" value="NAD(P)-binding Rossmann-fold domains"/>
    <property type="match status" value="1"/>
</dbReference>
<dbReference type="Pfam" id="PF03435">
    <property type="entry name" value="Sacchrp_dh_NADP"/>
    <property type="match status" value="1"/>
</dbReference>